<keyword evidence="4" id="KW-0325">Glycoprotein</keyword>
<sequence length="361" mass="40144">MNNHISILVILIVDVSVVLLLNSHVGLCSCYNRIFSFGDDTMDTGNFIHLIGKAPSKYKEAPYGKTFFRHATGRISDGRVLIDFYAEALKLPMIPPILPEKNFGCFPHGANFAVFGATARGKVFFSGSPWCIGTQMYWFDQLVDRIAPGDAAKKQFLSDSLVIMGGIGQNDYYSYFIKGKPPKDGNIISDVIADISHFIEELIVVNGAKAFVVANNFPVGCLASYLSRFHSDDHEDYDEHGCLKSFNEFSQKHNEQLYSAIGQIRYSYPNVKVIYADYYNATMEFIKKPSRFGIGDPLVACCGGNGPYHTSMECNGTAKLWGDPHHFANWDGMHMTEKAYNIIMEGVLNGPFADPPFPLSC</sequence>
<keyword evidence="10" id="KW-1267">Proteomics identification</keyword>
<evidence type="ECO:0000256" key="4">
    <source>
        <dbReference type="ARBA" id="ARBA00023180"/>
    </source>
</evidence>
<dbReference type="GO" id="GO:0016788">
    <property type="term" value="F:hydrolase activity, acting on ester bonds"/>
    <property type="evidence" value="ECO:0007669"/>
    <property type="project" value="InterPro"/>
</dbReference>
<dbReference type="Proteomes" id="UP000007305">
    <property type="component" value="Chromosome 1"/>
</dbReference>
<dbReference type="PANTHER" id="PTHR22835">
    <property type="entry name" value="ZINC FINGER FYVE DOMAIN CONTAINING PROTEIN"/>
    <property type="match status" value="1"/>
</dbReference>
<dbReference type="PANTHER" id="PTHR22835:SF549">
    <property type="entry name" value="GDSL ESTERASE_LIPASE"/>
    <property type="match status" value="1"/>
</dbReference>
<protein>
    <submittedName>
        <fullName evidence="7">GDSL esterase/lipase</fullName>
    </submittedName>
</protein>
<dbReference type="KEGG" id="zma:100384344"/>
<dbReference type="EMBL" id="BT067006">
    <property type="protein sequence ID" value="ACN33903.1"/>
    <property type="molecule type" value="mRNA"/>
</dbReference>
<reference evidence="8" key="3">
    <citation type="submission" date="2019-07" db="EMBL/GenBank/DDBJ databases">
        <authorList>
            <person name="Seetharam A."/>
            <person name="Woodhouse M."/>
            <person name="Cannon E."/>
        </authorList>
    </citation>
    <scope>NUCLEOTIDE SEQUENCE [LARGE SCALE GENOMIC DNA]</scope>
    <source>
        <strain evidence="8">cv. B73</strain>
    </source>
</reference>
<gene>
    <name evidence="8" type="primary">LOC100384344</name>
    <name evidence="7" type="ORF">ZEAMMB73_Zm00001d030720</name>
</gene>
<dbReference type="EnsemblPlants" id="Zm00001eb029180_T002">
    <property type="protein sequence ID" value="Zm00001eb029180_P002"/>
    <property type="gene ID" value="Zm00001eb029180"/>
</dbReference>
<dbReference type="Pfam" id="PF00657">
    <property type="entry name" value="Lipase_GDSL"/>
    <property type="match status" value="1"/>
</dbReference>
<comment type="similarity">
    <text evidence="1">Belongs to the 'GDSL' lipolytic enzyme family.</text>
</comment>
<dbReference type="PaxDb" id="4577-GRMZM2G166234_P01"/>
<dbReference type="Gramene" id="Zm00001eb029180_T002">
    <property type="protein sequence ID" value="Zm00001eb029180_P002"/>
    <property type="gene ID" value="Zm00001eb029180"/>
</dbReference>
<dbReference type="OrthoDB" id="685683at2759"/>
<accession>C0PFD7</accession>
<evidence type="ECO:0000313" key="8">
    <source>
        <dbReference type="EnsemblPlants" id="Zm00001eb029180_P002"/>
    </source>
</evidence>
<dbReference type="STRING" id="4577.C0PFD7"/>
<evidence type="ECO:0000313" key="7">
    <source>
        <dbReference type="EMBL" id="ONM01421.1"/>
    </source>
</evidence>
<dbReference type="ExpressionAtlas" id="C0PFD7">
    <property type="expression patterns" value="baseline"/>
</dbReference>
<evidence type="ECO:0000256" key="1">
    <source>
        <dbReference type="ARBA" id="ARBA00008668"/>
    </source>
</evidence>
<dbReference type="eggNOG" id="ENOG502QSMM">
    <property type="taxonomic scope" value="Eukaryota"/>
</dbReference>
<keyword evidence="2" id="KW-0732">Signal</keyword>
<name>C0PFD7_MAIZE</name>
<dbReference type="SMR" id="C0PFD7"/>
<keyword evidence="5" id="KW-1133">Transmembrane helix</keyword>
<dbReference type="HOGENOM" id="CLU_015101_2_1_1"/>
<evidence type="ECO:0000313" key="6">
    <source>
        <dbReference type="EMBL" id="ACN33903.1"/>
    </source>
</evidence>
<reference evidence="6" key="1">
    <citation type="journal article" date="2009" name="PLoS Genet.">
        <title>Sequencing, mapping, and analysis of 27,455 maize full-length cDNAs.</title>
        <authorList>
            <person name="Soderlund C."/>
            <person name="Descour A."/>
            <person name="Kudrna D."/>
            <person name="Bomhoff M."/>
            <person name="Boyd L."/>
            <person name="Currie J."/>
            <person name="Angelova A."/>
            <person name="Collura K."/>
            <person name="Wissotski M."/>
            <person name="Ashley E."/>
            <person name="Morrow D."/>
            <person name="Fernandes J."/>
            <person name="Walbot V."/>
            <person name="Yu Y."/>
        </authorList>
    </citation>
    <scope>NUCLEOTIDE SEQUENCE</scope>
    <source>
        <strain evidence="6">B73</strain>
    </source>
</reference>
<dbReference type="Gene3D" id="3.40.50.1110">
    <property type="entry name" value="SGNH hydrolase"/>
    <property type="match status" value="1"/>
</dbReference>
<evidence type="ECO:0000313" key="9">
    <source>
        <dbReference type="Proteomes" id="UP000007305"/>
    </source>
</evidence>
<reference evidence="7 9" key="2">
    <citation type="submission" date="2015-12" db="EMBL/GenBank/DDBJ databases">
        <title>Update maize B73 reference genome by single molecule sequencing technologies.</title>
        <authorList>
            <consortium name="Maize Genome Sequencing Project"/>
            <person name="Ware D."/>
        </authorList>
    </citation>
    <scope>NUCLEOTIDE SEQUENCE [LARGE SCALE GENOMIC DNA]</scope>
    <source>
        <strain evidence="9">cv. B73</strain>
        <tissue evidence="7">Seedling</tissue>
    </source>
</reference>
<dbReference type="CDD" id="cd01837">
    <property type="entry name" value="SGNH_plant_lipase_like"/>
    <property type="match status" value="1"/>
</dbReference>
<keyword evidence="9" id="KW-1185">Reference proteome</keyword>
<dbReference type="RefSeq" id="NP_001170366.1">
    <property type="nucleotide sequence ID" value="NM_001176895.1"/>
</dbReference>
<dbReference type="InterPro" id="IPR001087">
    <property type="entry name" value="GDSL"/>
</dbReference>
<evidence type="ECO:0007829" key="10">
    <source>
        <dbReference type="PeptideAtlas" id="C0PFD7"/>
    </source>
</evidence>
<dbReference type="InterPro" id="IPR036514">
    <property type="entry name" value="SGNH_hydro_sf"/>
</dbReference>
<keyword evidence="3" id="KW-0378">Hydrolase</keyword>
<feature type="transmembrane region" description="Helical" evidence="5">
    <location>
        <begin position="7"/>
        <end position="27"/>
    </location>
</feature>
<dbReference type="EMBL" id="CM007647">
    <property type="protein sequence ID" value="ONM01421.1"/>
    <property type="molecule type" value="Genomic_DNA"/>
</dbReference>
<dbReference type="GeneID" id="100384344"/>
<reference evidence="8" key="4">
    <citation type="submission" date="2021-05" db="UniProtKB">
        <authorList>
            <consortium name="EnsemblPlants"/>
        </authorList>
    </citation>
    <scope>IDENTIFICATION</scope>
    <source>
        <strain evidence="8">cv. B73</strain>
    </source>
</reference>
<keyword evidence="5" id="KW-0812">Transmembrane</keyword>
<dbReference type="InterPro" id="IPR035669">
    <property type="entry name" value="SGNH_plant_lipase-like"/>
</dbReference>
<evidence type="ECO:0000256" key="3">
    <source>
        <dbReference type="ARBA" id="ARBA00022801"/>
    </source>
</evidence>
<dbReference type="AlphaFoldDB" id="C0PFD7"/>
<evidence type="ECO:0000256" key="5">
    <source>
        <dbReference type="SAM" id="Phobius"/>
    </source>
</evidence>
<keyword evidence="5" id="KW-0472">Membrane</keyword>
<proteinExistence type="evidence at protein level"/>
<evidence type="ECO:0000256" key="2">
    <source>
        <dbReference type="ARBA" id="ARBA00022729"/>
    </source>
</evidence>
<organism evidence="6">
    <name type="scientific">Zea mays</name>
    <name type="common">Maize</name>
    <dbReference type="NCBI Taxonomy" id="4577"/>
    <lineage>
        <taxon>Eukaryota</taxon>
        <taxon>Viridiplantae</taxon>
        <taxon>Streptophyta</taxon>
        <taxon>Embryophyta</taxon>
        <taxon>Tracheophyta</taxon>
        <taxon>Spermatophyta</taxon>
        <taxon>Magnoliopsida</taxon>
        <taxon>Liliopsida</taxon>
        <taxon>Poales</taxon>
        <taxon>Poaceae</taxon>
        <taxon>PACMAD clade</taxon>
        <taxon>Panicoideae</taxon>
        <taxon>Andropogonodae</taxon>
        <taxon>Andropogoneae</taxon>
        <taxon>Tripsacinae</taxon>
        <taxon>Zea</taxon>
    </lineage>
</organism>